<reference evidence="2" key="1">
    <citation type="journal article" date="2020" name="Stud. Mycol.">
        <title>101 Dothideomycetes genomes: a test case for predicting lifestyles and emergence of pathogens.</title>
        <authorList>
            <person name="Haridas S."/>
            <person name="Albert R."/>
            <person name="Binder M."/>
            <person name="Bloem J."/>
            <person name="Labutti K."/>
            <person name="Salamov A."/>
            <person name="Andreopoulos B."/>
            <person name="Baker S."/>
            <person name="Barry K."/>
            <person name="Bills G."/>
            <person name="Bluhm B."/>
            <person name="Cannon C."/>
            <person name="Castanera R."/>
            <person name="Culley D."/>
            <person name="Daum C."/>
            <person name="Ezra D."/>
            <person name="Gonzalez J."/>
            <person name="Henrissat B."/>
            <person name="Kuo A."/>
            <person name="Liang C."/>
            <person name="Lipzen A."/>
            <person name="Lutzoni F."/>
            <person name="Magnuson J."/>
            <person name="Mondo S."/>
            <person name="Nolan M."/>
            <person name="Ohm R."/>
            <person name="Pangilinan J."/>
            <person name="Park H.-J."/>
            <person name="Ramirez L."/>
            <person name="Alfaro M."/>
            <person name="Sun H."/>
            <person name="Tritt A."/>
            <person name="Yoshinaga Y."/>
            <person name="Zwiers L.-H."/>
            <person name="Turgeon B."/>
            <person name="Goodwin S."/>
            <person name="Spatafora J."/>
            <person name="Crous P."/>
            <person name="Grigoriev I."/>
        </authorList>
    </citation>
    <scope>NUCLEOTIDE SEQUENCE</scope>
    <source>
        <strain evidence="2">CBS 122368</strain>
    </source>
</reference>
<accession>A0A6A6ITI9</accession>
<sequence>MDNQPPQVKSFGDLCHLSETADGKISRFAVTTRDYQVWIGEAPVSLNTLSLEDITDNLKSVIPDEDVYPEAPSHITTASVSIDSNIFVKGPKIGSYNELVGTDTLPKLLLQEAEILEILRRNQHQNIIQYHGVIVRRGRIVGLALDRHPRTLELEARLQKRKINYDMCFDAIKAAVNHLHSLGLAHNDLNPNNIMMDKGGRPILVDYGSCQPFGKPLLTAGTPGWCDENFTTSAQQNDEFSLKQLQIWLQNKVIK</sequence>
<protein>
    <recommendedName>
        <fullName evidence="1">Protein kinase domain-containing protein</fullName>
    </recommendedName>
</protein>
<dbReference type="PROSITE" id="PS50011">
    <property type="entry name" value="PROTEIN_KINASE_DOM"/>
    <property type="match status" value="1"/>
</dbReference>
<keyword evidence="3" id="KW-1185">Reference proteome</keyword>
<dbReference type="InterPro" id="IPR000719">
    <property type="entry name" value="Prot_kinase_dom"/>
</dbReference>
<dbReference type="Proteomes" id="UP000800094">
    <property type="component" value="Unassembled WGS sequence"/>
</dbReference>
<dbReference type="Gene3D" id="1.10.510.10">
    <property type="entry name" value="Transferase(Phosphotransferase) domain 1"/>
    <property type="match status" value="1"/>
</dbReference>
<dbReference type="GeneID" id="54586158"/>
<dbReference type="OrthoDB" id="4062651at2759"/>
<dbReference type="RefSeq" id="XP_033688462.1">
    <property type="nucleotide sequence ID" value="XM_033832828.1"/>
</dbReference>
<dbReference type="InterPro" id="IPR011009">
    <property type="entry name" value="Kinase-like_dom_sf"/>
</dbReference>
<dbReference type="AlphaFoldDB" id="A0A6A6ITI9"/>
<proteinExistence type="predicted"/>
<dbReference type="GO" id="GO:0005524">
    <property type="term" value="F:ATP binding"/>
    <property type="evidence" value="ECO:0007669"/>
    <property type="project" value="InterPro"/>
</dbReference>
<organism evidence="2 3">
    <name type="scientific">Trematosphaeria pertusa</name>
    <dbReference type="NCBI Taxonomy" id="390896"/>
    <lineage>
        <taxon>Eukaryota</taxon>
        <taxon>Fungi</taxon>
        <taxon>Dikarya</taxon>
        <taxon>Ascomycota</taxon>
        <taxon>Pezizomycotina</taxon>
        <taxon>Dothideomycetes</taxon>
        <taxon>Pleosporomycetidae</taxon>
        <taxon>Pleosporales</taxon>
        <taxon>Massarineae</taxon>
        <taxon>Trematosphaeriaceae</taxon>
        <taxon>Trematosphaeria</taxon>
    </lineage>
</organism>
<dbReference type="EMBL" id="ML987191">
    <property type="protein sequence ID" value="KAF2253458.1"/>
    <property type="molecule type" value="Genomic_DNA"/>
</dbReference>
<name>A0A6A6ITI9_9PLEO</name>
<gene>
    <name evidence="2" type="ORF">BU26DRAFT_560758</name>
</gene>
<dbReference type="Pfam" id="PF00069">
    <property type="entry name" value="Pkinase"/>
    <property type="match status" value="1"/>
</dbReference>
<dbReference type="GO" id="GO:0004672">
    <property type="term" value="F:protein kinase activity"/>
    <property type="evidence" value="ECO:0007669"/>
    <property type="project" value="InterPro"/>
</dbReference>
<evidence type="ECO:0000313" key="3">
    <source>
        <dbReference type="Proteomes" id="UP000800094"/>
    </source>
</evidence>
<feature type="domain" description="Protein kinase" evidence="1">
    <location>
        <begin position="14"/>
        <end position="255"/>
    </location>
</feature>
<evidence type="ECO:0000313" key="2">
    <source>
        <dbReference type="EMBL" id="KAF2253458.1"/>
    </source>
</evidence>
<dbReference type="SUPFAM" id="SSF56112">
    <property type="entry name" value="Protein kinase-like (PK-like)"/>
    <property type="match status" value="1"/>
</dbReference>
<evidence type="ECO:0000259" key="1">
    <source>
        <dbReference type="PROSITE" id="PS50011"/>
    </source>
</evidence>